<sequence>MTGYSRGASKPSRPRRPHPPRRRTGPSRPPVEDPARLAALETLRAVRQRDAYANLVLPQLLRERRITGRDAALATELTYGAARARGLLDAVIEACSDRPLSEVDGSALDALRLGAYQLLRTRIPAHAAVASTVDLVRAELGSGIAGFVNAVLRRIAEQDEAAWVDELAPDPDTDPIGNLAFTHAHPRWIAQAFAEALGSRDEPLKRALEADDARPAVHLVARPGEVSADELAAIVGGDVAPYSPYGVHLEAGAGDPGDLEPVRERLANVQDEGSQLCALALTRAPLEGGEGDAGGGTDDRWLDLCAGPGGKAALLAALVGLEGGELIAVEKAPHRAELVRKITSGLPVTVHVADGRETDFVEGAFDRVLVDAPCTGLGALRRRPEARWRRQPTDVGTLTKLQHELLTEALRLVRPGGVVGYVVCSPHLSETVGVVTDVARRTGAEVLDAREFFPGVPDLGEGPHVQLWPHLHGTDAMFCAVLRRPVRALVNDGSDGV</sequence>
<dbReference type="GO" id="GO:0003723">
    <property type="term" value="F:RNA binding"/>
    <property type="evidence" value="ECO:0007669"/>
    <property type="project" value="UniProtKB-UniRule"/>
</dbReference>
<protein>
    <submittedName>
        <fullName evidence="10">16S rRNA (Cytosine967-C5)-methyltransferase</fullName>
    </submittedName>
</protein>
<evidence type="ECO:0000313" key="11">
    <source>
        <dbReference type="Proteomes" id="UP000246005"/>
    </source>
</evidence>
<evidence type="ECO:0000256" key="4">
    <source>
        <dbReference type="ARBA" id="ARBA00022691"/>
    </source>
</evidence>
<accession>A0A316HSX8</accession>
<dbReference type="RefSeq" id="WP_109640330.1">
    <property type="nucleotide sequence ID" value="NZ_QGHB01000012.1"/>
</dbReference>
<evidence type="ECO:0000256" key="7">
    <source>
        <dbReference type="PROSITE-ProRule" id="PRU01023"/>
    </source>
</evidence>
<feature type="region of interest" description="Disordered" evidence="8">
    <location>
        <begin position="1"/>
        <end position="33"/>
    </location>
</feature>
<comment type="similarity">
    <text evidence="1 7">Belongs to the class I-like SAM-binding methyltransferase superfamily. RsmB/NOP family.</text>
</comment>
<proteinExistence type="inferred from homology"/>
<dbReference type="EMBL" id="QGHB01000012">
    <property type="protein sequence ID" value="PWK83019.1"/>
    <property type="molecule type" value="Genomic_DNA"/>
</dbReference>
<dbReference type="InterPro" id="IPR006027">
    <property type="entry name" value="NusB_RsmB_TIM44"/>
</dbReference>
<keyword evidence="5 7" id="KW-0694">RNA-binding</keyword>
<dbReference type="GO" id="GO:0006355">
    <property type="term" value="P:regulation of DNA-templated transcription"/>
    <property type="evidence" value="ECO:0007669"/>
    <property type="project" value="InterPro"/>
</dbReference>
<dbReference type="CDD" id="cd02440">
    <property type="entry name" value="AdoMet_MTases"/>
    <property type="match status" value="1"/>
</dbReference>
<dbReference type="PROSITE" id="PS51686">
    <property type="entry name" value="SAM_MT_RSMB_NOP"/>
    <property type="match status" value="1"/>
</dbReference>
<feature type="binding site" evidence="7">
    <location>
        <position position="330"/>
    </location>
    <ligand>
        <name>S-adenosyl-L-methionine</name>
        <dbReference type="ChEBI" id="CHEBI:59789"/>
    </ligand>
</feature>
<feature type="binding site" evidence="7">
    <location>
        <begin position="305"/>
        <end position="311"/>
    </location>
    <ligand>
        <name>S-adenosyl-L-methionine</name>
        <dbReference type="ChEBI" id="CHEBI:59789"/>
    </ligand>
</feature>
<reference evidence="10 11" key="1">
    <citation type="submission" date="2018-05" db="EMBL/GenBank/DDBJ databases">
        <title>Genomic Encyclopedia of Type Strains, Phase IV (KMG-IV): sequencing the most valuable type-strain genomes for metagenomic binning, comparative biology and taxonomic classification.</title>
        <authorList>
            <person name="Goeker M."/>
        </authorList>
    </citation>
    <scope>NUCLEOTIDE SEQUENCE [LARGE SCALE GENOMIC DNA]</scope>
    <source>
        <strain evidence="10 11">DSM 45480</strain>
    </source>
</reference>
<comment type="function">
    <text evidence="6">May act as RNA methyltransferase.</text>
</comment>
<dbReference type="InterPro" id="IPR035926">
    <property type="entry name" value="NusB-like_sf"/>
</dbReference>
<dbReference type="FunFam" id="3.40.50.150:FF:000257">
    <property type="entry name" value="16S rRNA methyltransferase"/>
    <property type="match status" value="1"/>
</dbReference>
<feature type="active site" description="Nucleophile" evidence="7">
    <location>
        <position position="424"/>
    </location>
</feature>
<dbReference type="InterPro" id="IPR018314">
    <property type="entry name" value="RsmB/NOL1/NOP2-like_CS"/>
</dbReference>
<dbReference type="PROSITE" id="PS01153">
    <property type="entry name" value="NOL1_NOP2_SUN"/>
    <property type="match status" value="1"/>
</dbReference>
<evidence type="ECO:0000256" key="8">
    <source>
        <dbReference type="SAM" id="MobiDB-lite"/>
    </source>
</evidence>
<dbReference type="Gene3D" id="3.40.50.150">
    <property type="entry name" value="Vaccinia Virus protein VP39"/>
    <property type="match status" value="1"/>
</dbReference>
<keyword evidence="3 7" id="KW-0808">Transferase</keyword>
<dbReference type="Pfam" id="PF01189">
    <property type="entry name" value="Methyltr_RsmB-F"/>
    <property type="match status" value="1"/>
</dbReference>
<dbReference type="Pfam" id="PF01029">
    <property type="entry name" value="NusB"/>
    <property type="match status" value="1"/>
</dbReference>
<evidence type="ECO:0000256" key="3">
    <source>
        <dbReference type="ARBA" id="ARBA00022679"/>
    </source>
</evidence>
<dbReference type="Gene3D" id="1.10.940.10">
    <property type="entry name" value="NusB-like"/>
    <property type="match status" value="1"/>
</dbReference>
<evidence type="ECO:0000259" key="9">
    <source>
        <dbReference type="PROSITE" id="PS51686"/>
    </source>
</evidence>
<dbReference type="Proteomes" id="UP000246005">
    <property type="component" value="Unassembled WGS sequence"/>
</dbReference>
<dbReference type="InterPro" id="IPR049560">
    <property type="entry name" value="MeTrfase_RsmB-F_NOP2_cat"/>
</dbReference>
<keyword evidence="4 7" id="KW-0949">S-adenosyl-L-methionine</keyword>
<dbReference type="InterPro" id="IPR023267">
    <property type="entry name" value="RCMT"/>
</dbReference>
<dbReference type="GO" id="GO:0001510">
    <property type="term" value="P:RNA methylation"/>
    <property type="evidence" value="ECO:0007669"/>
    <property type="project" value="InterPro"/>
</dbReference>
<dbReference type="SUPFAM" id="SSF53335">
    <property type="entry name" value="S-adenosyl-L-methionine-dependent methyltransferases"/>
    <property type="match status" value="1"/>
</dbReference>
<feature type="compositionally biased region" description="Basic residues" evidence="8">
    <location>
        <begin position="12"/>
        <end position="25"/>
    </location>
</feature>
<dbReference type="PANTHER" id="PTHR22807">
    <property type="entry name" value="NOP2 YEAST -RELATED NOL1/NOP2/FMU SUN DOMAIN-CONTAINING"/>
    <property type="match status" value="1"/>
</dbReference>
<evidence type="ECO:0000313" key="10">
    <source>
        <dbReference type="EMBL" id="PWK83019.1"/>
    </source>
</evidence>
<dbReference type="SUPFAM" id="SSF48013">
    <property type="entry name" value="NusB-like"/>
    <property type="match status" value="1"/>
</dbReference>
<keyword evidence="2 7" id="KW-0489">Methyltransferase</keyword>
<dbReference type="InterPro" id="IPR029063">
    <property type="entry name" value="SAM-dependent_MTases_sf"/>
</dbReference>
<evidence type="ECO:0000256" key="6">
    <source>
        <dbReference type="ARBA" id="ARBA00059465"/>
    </source>
</evidence>
<organism evidence="10 11">
    <name type="scientific">Lentzea atacamensis</name>
    <dbReference type="NCBI Taxonomy" id="531938"/>
    <lineage>
        <taxon>Bacteria</taxon>
        <taxon>Bacillati</taxon>
        <taxon>Actinomycetota</taxon>
        <taxon>Actinomycetes</taxon>
        <taxon>Pseudonocardiales</taxon>
        <taxon>Pseudonocardiaceae</taxon>
        <taxon>Lentzea</taxon>
    </lineage>
</organism>
<feature type="binding site" evidence="7">
    <location>
        <position position="354"/>
    </location>
    <ligand>
        <name>S-adenosyl-L-methionine</name>
        <dbReference type="ChEBI" id="CHEBI:59789"/>
    </ligand>
</feature>
<feature type="domain" description="SAM-dependent MTase RsmB/NOP-type" evidence="9">
    <location>
        <begin position="193"/>
        <end position="485"/>
    </location>
</feature>
<evidence type="ECO:0000256" key="1">
    <source>
        <dbReference type="ARBA" id="ARBA00007494"/>
    </source>
</evidence>
<dbReference type="InterPro" id="IPR001678">
    <property type="entry name" value="MeTrfase_RsmB-F_NOP2_dom"/>
</dbReference>
<name>A0A316HSX8_9PSEU</name>
<dbReference type="PRINTS" id="PR02008">
    <property type="entry name" value="RCMTFAMILY"/>
</dbReference>
<dbReference type="AlphaFoldDB" id="A0A316HSX8"/>
<comment type="caution">
    <text evidence="10">The sequence shown here is derived from an EMBL/GenBank/DDBJ whole genome shotgun (WGS) entry which is preliminary data.</text>
</comment>
<feature type="binding site" evidence="7">
    <location>
        <position position="371"/>
    </location>
    <ligand>
        <name>S-adenosyl-L-methionine</name>
        <dbReference type="ChEBI" id="CHEBI:59789"/>
    </ligand>
</feature>
<dbReference type="GO" id="GO:0008173">
    <property type="term" value="F:RNA methyltransferase activity"/>
    <property type="evidence" value="ECO:0007669"/>
    <property type="project" value="InterPro"/>
</dbReference>
<dbReference type="PANTHER" id="PTHR22807:SF53">
    <property type="entry name" value="RIBOSOMAL RNA SMALL SUBUNIT METHYLTRANSFERASE B-RELATED"/>
    <property type="match status" value="1"/>
</dbReference>
<gene>
    <name evidence="10" type="ORF">C8D88_112270</name>
</gene>
<evidence type="ECO:0000256" key="2">
    <source>
        <dbReference type="ARBA" id="ARBA00022603"/>
    </source>
</evidence>
<evidence type="ECO:0000256" key="5">
    <source>
        <dbReference type="ARBA" id="ARBA00022884"/>
    </source>
</evidence>